<sequence>MASSGTFCTSSITISHSVAFRAALNWNADSLSVIRRFLSHQPQGLTQLDGQGNTILHFLALVGNANALKQLFEDRLLTNQDLRSRNSRGSTVLHEAARFGKRDVAEMILEKEKHLLSARNHLGETPLCTAAECGMEAVFDLLQANVGREEVILTRNDGCTVLHAAVTREHYREGQRPMAIPKRIMEPKVTSTAKFLLTDPKIGWRRQQFDDLLPAKPKERGFVSRPLTDTTVGAYEHASSHSLSSDEIASASRHALSYTI</sequence>
<evidence type="ECO:0000313" key="1">
    <source>
        <dbReference type="EMBL" id="GFY84706.1"/>
    </source>
</evidence>
<protein>
    <recommendedName>
        <fullName evidence="3">Ankyrin repeat family protein</fullName>
    </recommendedName>
</protein>
<name>A0A7J0EEV3_9ERIC</name>
<dbReference type="AlphaFoldDB" id="A0A7J0EEV3"/>
<dbReference type="InterPro" id="IPR036770">
    <property type="entry name" value="Ankyrin_rpt-contain_sf"/>
</dbReference>
<proteinExistence type="predicted"/>
<evidence type="ECO:0008006" key="3">
    <source>
        <dbReference type="Google" id="ProtNLM"/>
    </source>
</evidence>
<dbReference type="SUPFAM" id="SSF48403">
    <property type="entry name" value="Ankyrin repeat"/>
    <property type="match status" value="1"/>
</dbReference>
<dbReference type="OrthoDB" id="1930691at2759"/>
<reference evidence="1 2" key="1">
    <citation type="submission" date="2019-07" db="EMBL/GenBank/DDBJ databases">
        <title>De Novo Assembly of kiwifruit Actinidia rufa.</title>
        <authorList>
            <person name="Sugita-Konishi S."/>
            <person name="Sato K."/>
            <person name="Mori E."/>
            <person name="Abe Y."/>
            <person name="Kisaki G."/>
            <person name="Hamano K."/>
            <person name="Suezawa K."/>
            <person name="Otani M."/>
            <person name="Fukuda T."/>
            <person name="Manabe T."/>
            <person name="Gomi K."/>
            <person name="Tabuchi M."/>
            <person name="Akimitsu K."/>
            <person name="Kataoka I."/>
        </authorList>
    </citation>
    <scope>NUCLEOTIDE SEQUENCE [LARGE SCALE GENOMIC DNA]</scope>
    <source>
        <strain evidence="2">cv. Fuchu</strain>
    </source>
</reference>
<dbReference type="PANTHER" id="PTHR24121">
    <property type="entry name" value="NO MECHANORECEPTOR POTENTIAL C, ISOFORM D-RELATED"/>
    <property type="match status" value="1"/>
</dbReference>
<dbReference type="SMART" id="SM00248">
    <property type="entry name" value="ANK"/>
    <property type="match status" value="3"/>
</dbReference>
<organism evidence="1 2">
    <name type="scientific">Actinidia rufa</name>
    <dbReference type="NCBI Taxonomy" id="165716"/>
    <lineage>
        <taxon>Eukaryota</taxon>
        <taxon>Viridiplantae</taxon>
        <taxon>Streptophyta</taxon>
        <taxon>Embryophyta</taxon>
        <taxon>Tracheophyta</taxon>
        <taxon>Spermatophyta</taxon>
        <taxon>Magnoliopsida</taxon>
        <taxon>eudicotyledons</taxon>
        <taxon>Gunneridae</taxon>
        <taxon>Pentapetalae</taxon>
        <taxon>asterids</taxon>
        <taxon>Ericales</taxon>
        <taxon>Actinidiaceae</taxon>
        <taxon>Actinidia</taxon>
    </lineage>
</organism>
<accession>A0A7J0EEV3</accession>
<keyword evidence="2" id="KW-1185">Reference proteome</keyword>
<dbReference type="EMBL" id="BJWL01000003">
    <property type="protein sequence ID" value="GFY84706.1"/>
    <property type="molecule type" value="Genomic_DNA"/>
</dbReference>
<dbReference type="InterPro" id="IPR002110">
    <property type="entry name" value="Ankyrin_rpt"/>
</dbReference>
<gene>
    <name evidence="1" type="ORF">Acr_03g0014800</name>
</gene>
<comment type="caution">
    <text evidence="1">The sequence shown here is derived from an EMBL/GenBank/DDBJ whole genome shotgun (WGS) entry which is preliminary data.</text>
</comment>
<dbReference type="Proteomes" id="UP000585474">
    <property type="component" value="Unassembled WGS sequence"/>
</dbReference>
<dbReference type="Pfam" id="PF12796">
    <property type="entry name" value="Ank_2"/>
    <property type="match status" value="1"/>
</dbReference>
<dbReference type="Gene3D" id="1.25.40.20">
    <property type="entry name" value="Ankyrin repeat-containing domain"/>
    <property type="match status" value="1"/>
</dbReference>
<dbReference type="PANTHER" id="PTHR24121:SF15">
    <property type="entry name" value="ANKYRIN REPEAT PROTEIN"/>
    <property type="match status" value="1"/>
</dbReference>
<evidence type="ECO:0000313" key="2">
    <source>
        <dbReference type="Proteomes" id="UP000585474"/>
    </source>
</evidence>